<keyword evidence="7 14" id="KW-0808">Transferase</keyword>
<comment type="caution">
    <text evidence="19">The sequence shown here is derived from an EMBL/GenBank/DDBJ whole genome shotgun (WGS) entry which is preliminary data.</text>
</comment>
<feature type="domain" description="Thiamine pyrophosphate enzyme N-terminal TPP-binding" evidence="18">
    <location>
        <begin position="56"/>
        <end position="169"/>
    </location>
</feature>
<dbReference type="PANTHER" id="PTHR18968:SF142">
    <property type="entry name" value="ACETOLACTATE SYNTHASE"/>
    <property type="match status" value="1"/>
</dbReference>
<dbReference type="Proteomes" id="UP000274661">
    <property type="component" value="Unassembled WGS sequence"/>
</dbReference>
<dbReference type="Pfam" id="PF00205">
    <property type="entry name" value="TPP_enzyme_M"/>
    <property type="match status" value="1"/>
</dbReference>
<evidence type="ECO:0000259" key="16">
    <source>
        <dbReference type="Pfam" id="PF00205"/>
    </source>
</evidence>
<dbReference type="InterPro" id="IPR011766">
    <property type="entry name" value="TPP_enzyme_TPP-bd"/>
</dbReference>
<comment type="similarity">
    <text evidence="3 14">Belongs to the TPP enzyme family.</text>
</comment>
<dbReference type="Pfam" id="PF02775">
    <property type="entry name" value="TPP_enzyme_C"/>
    <property type="match status" value="1"/>
</dbReference>
<proteinExistence type="inferred from homology"/>
<evidence type="ECO:0000259" key="18">
    <source>
        <dbReference type="Pfam" id="PF02776"/>
    </source>
</evidence>
<evidence type="ECO:0000256" key="14">
    <source>
        <dbReference type="RuleBase" id="RU003591"/>
    </source>
</evidence>
<dbReference type="CDD" id="cd02015">
    <property type="entry name" value="TPP_AHAS"/>
    <property type="match status" value="1"/>
</dbReference>
<evidence type="ECO:0000256" key="1">
    <source>
        <dbReference type="ARBA" id="ARBA00004974"/>
    </source>
</evidence>
<dbReference type="GO" id="GO:0003984">
    <property type="term" value="F:acetolactate synthase activity"/>
    <property type="evidence" value="ECO:0007669"/>
    <property type="project" value="UniProtKB-EC"/>
</dbReference>
<dbReference type="UniPathway" id="UPA00047">
    <property type="reaction ID" value="UER00055"/>
</dbReference>
<comment type="pathway">
    <text evidence="2 14">Amino-acid biosynthesis; L-valine biosynthesis; L-valine from pyruvate: step 1/4.</text>
</comment>
<dbReference type="GO" id="GO:0009099">
    <property type="term" value="P:L-valine biosynthetic process"/>
    <property type="evidence" value="ECO:0007669"/>
    <property type="project" value="UniProtKB-UniPathway"/>
</dbReference>
<comment type="pathway">
    <text evidence="1 14">Amino-acid biosynthesis; L-isoleucine biosynthesis; L-isoleucine from 2-oxobutanoate: step 1/4.</text>
</comment>
<gene>
    <name evidence="19" type="ORF">HMF7854_00515</name>
</gene>
<dbReference type="NCBIfam" id="NF006524">
    <property type="entry name" value="PRK08978.1"/>
    <property type="match status" value="1"/>
</dbReference>
<dbReference type="InterPro" id="IPR029035">
    <property type="entry name" value="DHS-like_NAD/FAD-binding_dom"/>
</dbReference>
<dbReference type="EMBL" id="RWJF01000001">
    <property type="protein sequence ID" value="RST29478.1"/>
    <property type="molecule type" value="Genomic_DNA"/>
</dbReference>
<evidence type="ECO:0000256" key="15">
    <source>
        <dbReference type="SAM" id="MobiDB-lite"/>
    </source>
</evidence>
<organism evidence="19 20">
    <name type="scientific">Sphingomonas ginkgonis</name>
    <dbReference type="NCBI Taxonomy" id="2315330"/>
    <lineage>
        <taxon>Bacteria</taxon>
        <taxon>Pseudomonadati</taxon>
        <taxon>Pseudomonadota</taxon>
        <taxon>Alphaproteobacteria</taxon>
        <taxon>Sphingomonadales</taxon>
        <taxon>Sphingomonadaceae</taxon>
        <taxon>Sphingomonas</taxon>
    </lineage>
</organism>
<comment type="cofactor">
    <cofactor evidence="14">
        <name>Mg(2+)</name>
        <dbReference type="ChEBI" id="CHEBI:18420"/>
    </cofactor>
    <text evidence="14">Binds 1 Mg(2+) ion per subunit.</text>
</comment>
<evidence type="ECO:0000256" key="13">
    <source>
        <dbReference type="ARBA" id="ARBA00048670"/>
    </source>
</evidence>
<feature type="region of interest" description="Disordered" evidence="15">
    <location>
        <begin position="1"/>
        <end position="54"/>
    </location>
</feature>
<feature type="domain" description="Thiamine pyrophosphate enzyme TPP-binding" evidence="17">
    <location>
        <begin position="429"/>
        <end position="577"/>
    </location>
</feature>
<keyword evidence="8 14" id="KW-0479">Metal-binding</keyword>
<accession>A0A3R9WN78</accession>
<dbReference type="GO" id="GO:0050660">
    <property type="term" value="F:flavin adenine dinucleotide binding"/>
    <property type="evidence" value="ECO:0007669"/>
    <property type="project" value="InterPro"/>
</dbReference>
<evidence type="ECO:0000256" key="9">
    <source>
        <dbReference type="ARBA" id="ARBA00022827"/>
    </source>
</evidence>
<dbReference type="Pfam" id="PF02776">
    <property type="entry name" value="TPP_enzyme_N"/>
    <property type="match status" value="1"/>
</dbReference>
<evidence type="ECO:0000256" key="11">
    <source>
        <dbReference type="ARBA" id="ARBA00023052"/>
    </source>
</evidence>
<dbReference type="AlphaFoldDB" id="A0A3R9WN78"/>
<reference evidence="19 20" key="1">
    <citation type="submission" date="2018-12" db="EMBL/GenBank/DDBJ databases">
        <title>Sphingomonas sp. HMF7854 Genome sequencing and assembly.</title>
        <authorList>
            <person name="Cha I."/>
            <person name="Kang H."/>
            <person name="Kim H."/>
            <person name="Kang J."/>
            <person name="Joh K."/>
        </authorList>
    </citation>
    <scope>NUCLEOTIDE SEQUENCE [LARGE SCALE GENOMIC DNA]</scope>
    <source>
        <strain evidence="19 20">HMF7854</strain>
    </source>
</reference>
<evidence type="ECO:0000256" key="7">
    <source>
        <dbReference type="ARBA" id="ARBA00022679"/>
    </source>
</evidence>
<dbReference type="FunFam" id="3.40.50.970:FF:000016">
    <property type="entry name" value="Acetolactate synthase"/>
    <property type="match status" value="1"/>
</dbReference>
<dbReference type="SUPFAM" id="SSF52518">
    <property type="entry name" value="Thiamin diphosphate-binding fold (THDP-binding)"/>
    <property type="match status" value="2"/>
</dbReference>
<evidence type="ECO:0000256" key="12">
    <source>
        <dbReference type="ARBA" id="ARBA00023304"/>
    </source>
</evidence>
<dbReference type="SUPFAM" id="SSF52467">
    <property type="entry name" value="DHS-like NAD/FAD-binding domain"/>
    <property type="match status" value="1"/>
</dbReference>
<dbReference type="InterPro" id="IPR039368">
    <property type="entry name" value="AHAS_TPP"/>
</dbReference>
<evidence type="ECO:0000256" key="4">
    <source>
        <dbReference type="ARBA" id="ARBA00013145"/>
    </source>
</evidence>
<dbReference type="EC" id="2.2.1.6" evidence="4 14"/>
<keyword evidence="11 14" id="KW-0786">Thiamine pyrophosphate</keyword>
<evidence type="ECO:0000256" key="10">
    <source>
        <dbReference type="ARBA" id="ARBA00022842"/>
    </source>
</evidence>
<evidence type="ECO:0000256" key="2">
    <source>
        <dbReference type="ARBA" id="ARBA00005025"/>
    </source>
</evidence>
<keyword evidence="5 14" id="KW-0028">Amino-acid biosynthesis</keyword>
<evidence type="ECO:0000256" key="6">
    <source>
        <dbReference type="ARBA" id="ARBA00022630"/>
    </source>
</evidence>
<keyword evidence="9" id="KW-0274">FAD</keyword>
<keyword evidence="6" id="KW-0285">Flavoprotein</keyword>
<dbReference type="InterPro" id="IPR029061">
    <property type="entry name" value="THDP-binding"/>
</dbReference>
<keyword evidence="20" id="KW-1185">Reference proteome</keyword>
<dbReference type="GO" id="GO:0000287">
    <property type="term" value="F:magnesium ion binding"/>
    <property type="evidence" value="ECO:0007669"/>
    <property type="project" value="UniProtKB-UniRule"/>
</dbReference>
<dbReference type="GO" id="GO:0009097">
    <property type="term" value="P:isoleucine biosynthetic process"/>
    <property type="evidence" value="ECO:0007669"/>
    <property type="project" value="UniProtKB-UniPathway"/>
</dbReference>
<evidence type="ECO:0000256" key="3">
    <source>
        <dbReference type="ARBA" id="ARBA00007812"/>
    </source>
</evidence>
<feature type="compositionally biased region" description="Low complexity" evidence="15">
    <location>
        <begin position="1"/>
        <end position="11"/>
    </location>
</feature>
<dbReference type="Gene3D" id="3.40.50.1220">
    <property type="entry name" value="TPP-binding domain"/>
    <property type="match status" value="1"/>
</dbReference>
<dbReference type="InterPro" id="IPR012000">
    <property type="entry name" value="Thiamin_PyroP_enz_cen_dom"/>
</dbReference>
<keyword evidence="12 14" id="KW-0100">Branched-chain amino acid biosynthesis</keyword>
<evidence type="ECO:0000259" key="17">
    <source>
        <dbReference type="Pfam" id="PF02775"/>
    </source>
</evidence>
<dbReference type="InterPro" id="IPR000399">
    <property type="entry name" value="TPP-bd_CS"/>
</dbReference>
<dbReference type="NCBIfam" id="TIGR00118">
    <property type="entry name" value="acolac_lg"/>
    <property type="match status" value="1"/>
</dbReference>
<name>A0A3R9WN78_9SPHN</name>
<dbReference type="FunFam" id="3.40.50.970:FF:000007">
    <property type="entry name" value="Acetolactate synthase"/>
    <property type="match status" value="1"/>
</dbReference>
<dbReference type="InterPro" id="IPR012846">
    <property type="entry name" value="Acetolactate_synth_lsu"/>
</dbReference>
<dbReference type="GO" id="GO:0030976">
    <property type="term" value="F:thiamine pyrophosphate binding"/>
    <property type="evidence" value="ECO:0007669"/>
    <property type="project" value="UniProtKB-UniRule"/>
</dbReference>
<dbReference type="OrthoDB" id="4494979at2"/>
<dbReference type="PANTHER" id="PTHR18968">
    <property type="entry name" value="THIAMINE PYROPHOSPHATE ENZYMES"/>
    <property type="match status" value="1"/>
</dbReference>
<evidence type="ECO:0000313" key="20">
    <source>
        <dbReference type="Proteomes" id="UP000274661"/>
    </source>
</evidence>
<dbReference type="GO" id="GO:0005948">
    <property type="term" value="C:acetolactate synthase complex"/>
    <property type="evidence" value="ECO:0007669"/>
    <property type="project" value="UniProtKB-ARBA"/>
</dbReference>
<dbReference type="InterPro" id="IPR012001">
    <property type="entry name" value="Thiamin_PyroP_enz_TPP-bd_dom"/>
</dbReference>
<evidence type="ECO:0000256" key="5">
    <source>
        <dbReference type="ARBA" id="ARBA00022605"/>
    </source>
</evidence>
<sequence>MSGCGRRIWSSRSRRSAPACAPTWPGCRASRKAKRPDPVSQPARALPTNEPQPVPGARLLVQALEREGVTHLFGYPGGAIMPVYDALTASTQLQHILVRHEQGAALAADAYGRVTGRPGVCLATSGPGATNLVTGIANAYLDSVPMVAITGQVGSPLMGTDAFQEVDIFGITLPIVKHSFVIRRTADIPRIIAEAFHIARSGRPGPVLVDLPKDVGVIAAVPADFTTPAEPSLPLDEEAIARANALIAEARTPLLYFGGGIAIARAERALRSFAMRSGIPSVATLKGLGGIPTEARLFLGMLGMHGTRAANLAVEHCDLLICVGARFDDRATGKLDTFAPNAAVIHIDGDAAEIGKLRSADVGIAGDVSAILDRLVARPAELEGWTGECLEQKRLSAPRYDAPGSGIYAPDLLRKLSEAAGDAAIFTCDVGQHQMWVAQHCRFSRPQAHLTSAGLGTMGYGVPAGVGACLADPSATVITVSGDGSFMMNVQELATVRRYRLPLKIVLIDNSQLGMVRQWQELFFEENFSEIDLSDNPDFSEIAHAFGIEAFTIDHRSEVDGAIRRLLDTPGAILCHVRIDPRENVWPLVPPNKSNVEMMEKGW</sequence>
<evidence type="ECO:0000313" key="19">
    <source>
        <dbReference type="EMBL" id="RST29478.1"/>
    </source>
</evidence>
<feature type="domain" description="Thiamine pyrophosphate enzyme central" evidence="16">
    <location>
        <begin position="240"/>
        <end position="375"/>
    </location>
</feature>
<keyword evidence="10 14" id="KW-0460">Magnesium</keyword>
<dbReference type="CDD" id="cd07035">
    <property type="entry name" value="TPP_PYR_POX_like"/>
    <property type="match status" value="1"/>
</dbReference>
<evidence type="ECO:0000256" key="8">
    <source>
        <dbReference type="ARBA" id="ARBA00022723"/>
    </source>
</evidence>
<comment type="catalytic activity">
    <reaction evidence="13 14">
        <text>2 pyruvate + H(+) = (2S)-2-acetolactate + CO2</text>
        <dbReference type="Rhea" id="RHEA:25249"/>
        <dbReference type="ChEBI" id="CHEBI:15361"/>
        <dbReference type="ChEBI" id="CHEBI:15378"/>
        <dbReference type="ChEBI" id="CHEBI:16526"/>
        <dbReference type="ChEBI" id="CHEBI:58476"/>
        <dbReference type="EC" id="2.2.1.6"/>
    </reaction>
</comment>
<comment type="cofactor">
    <cofactor evidence="14">
        <name>thiamine diphosphate</name>
        <dbReference type="ChEBI" id="CHEBI:58937"/>
    </cofactor>
    <text evidence="14">Binds 1 thiamine pyrophosphate per subunit.</text>
</comment>
<dbReference type="PROSITE" id="PS00187">
    <property type="entry name" value="TPP_ENZYMES"/>
    <property type="match status" value="1"/>
</dbReference>
<dbReference type="FunFam" id="3.40.50.1220:FF:000008">
    <property type="entry name" value="Acetolactate synthase"/>
    <property type="match status" value="1"/>
</dbReference>
<protein>
    <recommendedName>
        <fullName evidence="4 14">Acetolactate synthase</fullName>
        <ecNumber evidence="4 14">2.2.1.6</ecNumber>
    </recommendedName>
</protein>
<dbReference type="UniPathway" id="UPA00049">
    <property type="reaction ID" value="UER00059"/>
</dbReference>
<dbReference type="Gene3D" id="3.40.50.970">
    <property type="match status" value="2"/>
</dbReference>
<dbReference type="InterPro" id="IPR045229">
    <property type="entry name" value="TPP_enz"/>
</dbReference>